<organism evidence="2 3">
    <name type="scientific">Sphingobacterium oryzagri</name>
    <dbReference type="NCBI Taxonomy" id="3025669"/>
    <lineage>
        <taxon>Bacteria</taxon>
        <taxon>Pseudomonadati</taxon>
        <taxon>Bacteroidota</taxon>
        <taxon>Sphingobacteriia</taxon>
        <taxon>Sphingobacteriales</taxon>
        <taxon>Sphingobacteriaceae</taxon>
        <taxon>Sphingobacterium</taxon>
    </lineage>
</organism>
<keyword evidence="1" id="KW-1133">Transmembrane helix</keyword>
<keyword evidence="1" id="KW-0472">Membrane</keyword>
<keyword evidence="3" id="KW-1185">Reference proteome</keyword>
<evidence type="ECO:0000256" key="1">
    <source>
        <dbReference type="SAM" id="Phobius"/>
    </source>
</evidence>
<reference evidence="2 3" key="1">
    <citation type="submission" date="2023-02" db="EMBL/GenBank/DDBJ databases">
        <title>Genome sequence of Sphingobacterium sp. KACC 22765.</title>
        <authorList>
            <person name="Kim S."/>
            <person name="Heo J."/>
            <person name="Kwon S.-W."/>
        </authorList>
    </citation>
    <scope>NUCLEOTIDE SEQUENCE [LARGE SCALE GENOMIC DNA]</scope>
    <source>
        <strain evidence="2 3">KACC 22765</strain>
    </source>
</reference>
<feature type="transmembrane region" description="Helical" evidence="1">
    <location>
        <begin position="53"/>
        <end position="74"/>
    </location>
</feature>
<name>A0ABY7WHW5_9SPHI</name>
<feature type="transmembrane region" description="Helical" evidence="1">
    <location>
        <begin position="6"/>
        <end position="32"/>
    </location>
</feature>
<sequence>MHGVLIVSWFWTNFFSGGRAVAITIFPFIFVSRSDLAKDNVLLNHERIHLQQALELLVLPFYIFYLLEFCLRYVQHKNFNKAYFALSFEQEAYAFQADLGYLRRRKLWAFRRYLKK</sequence>
<gene>
    <name evidence="2" type="ORF">PQ465_17820</name>
</gene>
<proteinExistence type="predicted"/>
<evidence type="ECO:0008006" key="4">
    <source>
        <dbReference type="Google" id="ProtNLM"/>
    </source>
</evidence>
<accession>A0ABY7WHW5</accession>
<evidence type="ECO:0000313" key="3">
    <source>
        <dbReference type="Proteomes" id="UP001221558"/>
    </source>
</evidence>
<dbReference type="Proteomes" id="UP001221558">
    <property type="component" value="Chromosome"/>
</dbReference>
<protein>
    <recommendedName>
        <fullName evidence="4">DUF4157 domain-containing protein</fullName>
    </recommendedName>
</protein>
<dbReference type="EMBL" id="CP117880">
    <property type="protein sequence ID" value="WDF68142.1"/>
    <property type="molecule type" value="Genomic_DNA"/>
</dbReference>
<keyword evidence="1" id="KW-0812">Transmembrane</keyword>
<dbReference type="RefSeq" id="WP_274266875.1">
    <property type="nucleotide sequence ID" value="NZ_CP117880.1"/>
</dbReference>
<evidence type="ECO:0000313" key="2">
    <source>
        <dbReference type="EMBL" id="WDF68142.1"/>
    </source>
</evidence>